<dbReference type="EMBL" id="JBHUIW010000001">
    <property type="protein sequence ID" value="MFD2180681.1"/>
    <property type="molecule type" value="Genomic_DNA"/>
</dbReference>
<keyword evidence="3" id="KW-1185">Reference proteome</keyword>
<reference evidence="3" key="1">
    <citation type="journal article" date="2019" name="Int. J. Syst. Evol. Microbiol.">
        <title>The Global Catalogue of Microorganisms (GCM) 10K type strain sequencing project: providing services to taxonomists for standard genome sequencing and annotation.</title>
        <authorList>
            <consortium name="The Broad Institute Genomics Platform"/>
            <consortium name="The Broad Institute Genome Sequencing Center for Infectious Disease"/>
            <person name="Wu L."/>
            <person name="Ma J."/>
        </authorList>
    </citation>
    <scope>NUCLEOTIDE SEQUENCE [LARGE SCALE GENOMIC DNA]</scope>
    <source>
        <strain evidence="3">CGMCC 1.6774</strain>
    </source>
</reference>
<evidence type="ECO:0000313" key="3">
    <source>
        <dbReference type="Proteomes" id="UP001597314"/>
    </source>
</evidence>
<evidence type="ECO:0000313" key="2">
    <source>
        <dbReference type="EMBL" id="MFD2180681.1"/>
    </source>
</evidence>
<gene>
    <name evidence="2" type="ORF">ACFSOX_00810</name>
</gene>
<dbReference type="Proteomes" id="UP001597314">
    <property type="component" value="Unassembled WGS sequence"/>
</dbReference>
<evidence type="ECO:0000256" key="1">
    <source>
        <dbReference type="SAM" id="SignalP"/>
    </source>
</evidence>
<sequence>MAPNMRLATRLTILAAALLAAVTLSGAAPCAVAAPSSGGDDDAVFQAAVAEAESRNRAALRAIADRDRPRAKAELAGLRDAFGRLAERFGKTRILALRGETEGVTLLVDLPMRIVTAQMMVDFGRADVATSSLVAVCRLLVTLHVPPDPAAAAACEAEPR</sequence>
<keyword evidence="1" id="KW-0732">Signal</keyword>
<feature type="signal peptide" evidence="1">
    <location>
        <begin position="1"/>
        <end position="33"/>
    </location>
</feature>
<accession>A0ABW5AET9</accession>
<protein>
    <submittedName>
        <fullName evidence="2">Uncharacterized protein</fullName>
    </submittedName>
</protein>
<name>A0ABW5AET9_9BRAD</name>
<proteinExistence type="predicted"/>
<comment type="caution">
    <text evidence="2">The sequence shown here is derived from an EMBL/GenBank/DDBJ whole genome shotgun (WGS) entry which is preliminary data.</text>
</comment>
<dbReference type="RefSeq" id="WP_378475895.1">
    <property type="nucleotide sequence ID" value="NZ_JBHUIW010000001.1"/>
</dbReference>
<organism evidence="2 3">
    <name type="scientific">Rhodoplanes azumiensis</name>
    <dbReference type="NCBI Taxonomy" id="1897628"/>
    <lineage>
        <taxon>Bacteria</taxon>
        <taxon>Pseudomonadati</taxon>
        <taxon>Pseudomonadota</taxon>
        <taxon>Alphaproteobacteria</taxon>
        <taxon>Hyphomicrobiales</taxon>
        <taxon>Nitrobacteraceae</taxon>
        <taxon>Rhodoplanes</taxon>
    </lineage>
</organism>
<feature type="chain" id="PRO_5046754891" evidence="1">
    <location>
        <begin position="34"/>
        <end position="160"/>
    </location>
</feature>